<dbReference type="SUPFAM" id="SSF82693">
    <property type="entry name" value="Multidrug efflux transporter AcrB pore domain, PN1, PN2, PC1 and PC2 subdomains"/>
    <property type="match status" value="3"/>
</dbReference>
<protein>
    <submittedName>
        <fullName evidence="2">Multidrug efflux pump subunit AcrB</fullName>
    </submittedName>
</protein>
<dbReference type="GO" id="GO:0042910">
    <property type="term" value="F:xenobiotic transmembrane transporter activity"/>
    <property type="evidence" value="ECO:0007669"/>
    <property type="project" value="TreeGrafter"/>
</dbReference>
<feature type="transmembrane region" description="Helical" evidence="1">
    <location>
        <begin position="12"/>
        <end position="31"/>
    </location>
</feature>
<dbReference type="InterPro" id="IPR001036">
    <property type="entry name" value="Acrflvin-R"/>
</dbReference>
<dbReference type="Proteomes" id="UP000243547">
    <property type="component" value="Unassembled WGS sequence"/>
</dbReference>
<feature type="transmembrane region" description="Helical" evidence="1">
    <location>
        <begin position="925"/>
        <end position="950"/>
    </location>
</feature>
<evidence type="ECO:0000313" key="2">
    <source>
        <dbReference type="EMBL" id="SHK26373.1"/>
    </source>
</evidence>
<feature type="transmembrane region" description="Helical" evidence="1">
    <location>
        <begin position="448"/>
        <end position="471"/>
    </location>
</feature>
<dbReference type="GO" id="GO:0005886">
    <property type="term" value="C:plasma membrane"/>
    <property type="evidence" value="ECO:0007669"/>
    <property type="project" value="TreeGrafter"/>
</dbReference>
<dbReference type="Gene3D" id="3.30.70.1440">
    <property type="entry name" value="Multidrug efflux transporter AcrB pore domain"/>
    <property type="match status" value="1"/>
</dbReference>
<feature type="transmembrane region" description="Helical" evidence="1">
    <location>
        <begin position="354"/>
        <end position="373"/>
    </location>
</feature>
<feature type="transmembrane region" description="Helical" evidence="1">
    <location>
        <begin position="406"/>
        <end position="427"/>
    </location>
</feature>
<feature type="transmembrane region" description="Helical" evidence="1">
    <location>
        <begin position="380"/>
        <end position="400"/>
    </location>
</feature>
<evidence type="ECO:0000313" key="3">
    <source>
        <dbReference type="Proteomes" id="UP000243547"/>
    </source>
</evidence>
<feature type="transmembrane region" description="Helical" evidence="1">
    <location>
        <begin position="540"/>
        <end position="560"/>
    </location>
</feature>
<feature type="transmembrane region" description="Helical" evidence="1">
    <location>
        <begin position="899"/>
        <end position="919"/>
    </location>
</feature>
<sequence>MLSNFSVKKPYTVVVGVVIVILLGVVSLMNMTTDLLPSLNLPYAVISTTYIGASPEEVETVVTRPIEQAMASLNNLKNISSISRENMSLVILEFTANANMDGAFVEMRENLDMIMAYMPDDVGRPIMLKLNPDMMPIMVLSVAMEGMDIGESSQFISENIIHEFESIEGVASVSASGLVESGIHIILRDKKIEKVNENLANLFRMTAPNISAPNISITREMVSEILKGQNFSMPAGYITEDGVSYLVRTGDTIKDIDELKNLPIIILPFPNLEPITLQDVAEIVVTDNSNTMYTKLNGNNAVILNIQKQSEYSTADVANRVRERIKTLENRHQGLDIVPLMDQGIYVDMVVNSISNNLVFGGILAILILLLFLRDIRPTIVVGFAIPVSLVTALVMMYFSNVTLNIISMGGLALGVGMLVDNSIVVIENIYRMRSEGRGAKEAAVEGAVEVSGAIIASTLTTISVFAPILFTQGITRQLFTDMGLTIAYSLLASLIIALTLVPMMAANVIVKEVKREEKILNKVKGLYTKVLEFSLKRKWLVIVLVVTLFITSIVSAFSLGTEFFPATDTGQIIVDITMPEGSSFEDTVLVADEVMEIIKDIPYIANVGGTIGGGMGFGFMGRGRRSSDNATIYVLVDEENISKTPEILRSIREKVKDIQAEINVRDSGSDMSAMTGGRGIAISVMGRDFETLERIAQDIAKIVENVEGTIEVFDGIDRTEPEIRVVVDKEKSIAYGLTVAQVFMEINNLLRSPGVDTTITVGNIDYGIKVKDEKALVEVTRKDIENLVIKGPQGEVLLKEIASIEDGWGYGSIRRENNQRLLTVTAQLEEGYNIGLVNREISRKLADYQLPEGYRLKVGGEQEAIDNAFADLYLMLALAIALIYLIMVAQFQSLLSPFIVMFTIPLAFTGGFFALRFTGNPVSIVAFIGLIILSGVVVNNGIVFVDYINILRSRGLSKREAIITAGNVRLRPIVMTALTTIIALSTMSVGMGTGTEMIQPMAITAIGGLIYATLLTLIFIPVLYDTFNRKESNKEVA</sequence>
<evidence type="ECO:0000256" key="1">
    <source>
        <dbReference type="SAM" id="Phobius"/>
    </source>
</evidence>
<dbReference type="PANTHER" id="PTHR32063">
    <property type="match status" value="1"/>
</dbReference>
<dbReference type="SUPFAM" id="SSF82866">
    <property type="entry name" value="Multidrug efflux transporter AcrB transmembrane domain"/>
    <property type="match status" value="2"/>
</dbReference>
<dbReference type="PANTHER" id="PTHR32063:SF0">
    <property type="entry name" value="SWARMING MOTILITY PROTEIN SWRC"/>
    <property type="match status" value="1"/>
</dbReference>
<dbReference type="RefSeq" id="WP_072908303.1">
    <property type="nucleotide sequence ID" value="NZ_FRAI01000026.1"/>
</dbReference>
<keyword evidence="3" id="KW-1185">Reference proteome</keyword>
<dbReference type="Gene3D" id="3.30.70.1430">
    <property type="entry name" value="Multidrug efflux transporter AcrB pore domain"/>
    <property type="match status" value="2"/>
</dbReference>
<keyword evidence="1" id="KW-0472">Membrane</keyword>
<dbReference type="SUPFAM" id="SSF82714">
    <property type="entry name" value="Multidrug efflux transporter AcrB TolC docking domain, DN and DC subdomains"/>
    <property type="match status" value="2"/>
</dbReference>
<dbReference type="PRINTS" id="PR00702">
    <property type="entry name" value="ACRIFLAVINRP"/>
</dbReference>
<proteinExistence type="predicted"/>
<dbReference type="AlphaFoldDB" id="A0A1M6R1R6"/>
<feature type="transmembrane region" description="Helical" evidence="1">
    <location>
        <begin position="873"/>
        <end position="892"/>
    </location>
</feature>
<dbReference type="STRING" id="1120989.SAMN02745227_01922"/>
<accession>A0A1M6R1R6</accession>
<feature type="transmembrane region" description="Helical" evidence="1">
    <location>
        <begin position="971"/>
        <end position="990"/>
    </location>
</feature>
<dbReference type="InterPro" id="IPR027463">
    <property type="entry name" value="AcrB_DN_DC_subdom"/>
</dbReference>
<dbReference type="OrthoDB" id="9757876at2"/>
<dbReference type="Pfam" id="PF00873">
    <property type="entry name" value="ACR_tran"/>
    <property type="match status" value="1"/>
</dbReference>
<dbReference type="Gene3D" id="3.30.70.1320">
    <property type="entry name" value="Multidrug efflux transporter AcrB pore domain like"/>
    <property type="match status" value="1"/>
</dbReference>
<organism evidence="2 3">
    <name type="scientific">Anaerobranca californiensis DSM 14826</name>
    <dbReference type="NCBI Taxonomy" id="1120989"/>
    <lineage>
        <taxon>Bacteria</taxon>
        <taxon>Bacillati</taxon>
        <taxon>Bacillota</taxon>
        <taxon>Clostridia</taxon>
        <taxon>Eubacteriales</taxon>
        <taxon>Proteinivoracaceae</taxon>
        <taxon>Anaerobranca</taxon>
    </lineage>
</organism>
<gene>
    <name evidence="2" type="ORF">SAMN02745227_01922</name>
</gene>
<name>A0A1M6R1R6_9FIRM</name>
<dbReference type="Gene3D" id="1.20.1640.10">
    <property type="entry name" value="Multidrug efflux transporter AcrB transmembrane domain"/>
    <property type="match status" value="2"/>
</dbReference>
<dbReference type="EMBL" id="FRAI01000026">
    <property type="protein sequence ID" value="SHK26373.1"/>
    <property type="molecule type" value="Genomic_DNA"/>
</dbReference>
<keyword evidence="1" id="KW-0812">Transmembrane</keyword>
<keyword evidence="1" id="KW-1133">Transmembrane helix</keyword>
<feature type="transmembrane region" description="Helical" evidence="1">
    <location>
        <begin position="491"/>
        <end position="511"/>
    </location>
</feature>
<dbReference type="Gene3D" id="3.30.2090.10">
    <property type="entry name" value="Multidrug efflux transporter AcrB TolC docking domain, DN and DC subdomains"/>
    <property type="match status" value="2"/>
</dbReference>
<reference evidence="3" key="1">
    <citation type="submission" date="2016-11" db="EMBL/GenBank/DDBJ databases">
        <authorList>
            <person name="Varghese N."/>
            <person name="Submissions S."/>
        </authorList>
    </citation>
    <scope>NUCLEOTIDE SEQUENCE [LARGE SCALE GENOMIC DNA]</scope>
    <source>
        <strain evidence="3">DSM 14826</strain>
    </source>
</reference>
<feature type="transmembrane region" description="Helical" evidence="1">
    <location>
        <begin position="1002"/>
        <end position="1025"/>
    </location>
</feature>